<keyword evidence="3" id="KW-1185">Reference proteome</keyword>
<proteinExistence type="predicted"/>
<organism evidence="2 3">
    <name type="scientific">Portunus trituberculatus</name>
    <name type="common">Swimming crab</name>
    <name type="synonym">Neptunus trituberculatus</name>
    <dbReference type="NCBI Taxonomy" id="210409"/>
    <lineage>
        <taxon>Eukaryota</taxon>
        <taxon>Metazoa</taxon>
        <taxon>Ecdysozoa</taxon>
        <taxon>Arthropoda</taxon>
        <taxon>Crustacea</taxon>
        <taxon>Multicrustacea</taxon>
        <taxon>Malacostraca</taxon>
        <taxon>Eumalacostraca</taxon>
        <taxon>Eucarida</taxon>
        <taxon>Decapoda</taxon>
        <taxon>Pleocyemata</taxon>
        <taxon>Brachyura</taxon>
        <taxon>Eubrachyura</taxon>
        <taxon>Portunoidea</taxon>
        <taxon>Portunidae</taxon>
        <taxon>Portuninae</taxon>
        <taxon>Portunus</taxon>
    </lineage>
</organism>
<comment type="caution">
    <text evidence="2">The sequence shown here is derived from an EMBL/GenBank/DDBJ whole genome shotgun (WGS) entry which is preliminary data.</text>
</comment>
<accession>A0A5B7HW03</accession>
<keyword evidence="1" id="KW-0812">Transmembrane</keyword>
<evidence type="ECO:0000313" key="2">
    <source>
        <dbReference type="EMBL" id="MPC72888.1"/>
    </source>
</evidence>
<dbReference type="Proteomes" id="UP000324222">
    <property type="component" value="Unassembled WGS sequence"/>
</dbReference>
<name>A0A5B7HW03_PORTR</name>
<evidence type="ECO:0000313" key="3">
    <source>
        <dbReference type="Proteomes" id="UP000324222"/>
    </source>
</evidence>
<evidence type="ECO:0000256" key="1">
    <source>
        <dbReference type="SAM" id="Phobius"/>
    </source>
</evidence>
<reference evidence="2 3" key="1">
    <citation type="submission" date="2019-05" db="EMBL/GenBank/DDBJ databases">
        <title>Another draft genome of Portunus trituberculatus and its Hox gene families provides insights of decapod evolution.</title>
        <authorList>
            <person name="Jeong J.-H."/>
            <person name="Song I."/>
            <person name="Kim S."/>
            <person name="Choi T."/>
            <person name="Kim D."/>
            <person name="Ryu S."/>
            <person name="Kim W."/>
        </authorList>
    </citation>
    <scope>NUCLEOTIDE SEQUENCE [LARGE SCALE GENOMIC DNA]</scope>
    <source>
        <tissue evidence="2">Muscle</tissue>
    </source>
</reference>
<protein>
    <submittedName>
        <fullName evidence="2">Uncharacterized protein</fullName>
    </submittedName>
</protein>
<dbReference type="AlphaFoldDB" id="A0A5B7HW03"/>
<sequence>MECRHRPEMSWCIAKLEAKSSTRQHTSPACVEGEGHALQPRGGRGYFHAAPRTRCGTYRMCAGKSSIEAMSTLNSIGSRDKRWRVLVINLVVVVMVEVMVVVVMVTLAVKEIMVMQERMDQD</sequence>
<dbReference type="EMBL" id="VSRR010035622">
    <property type="protein sequence ID" value="MPC72888.1"/>
    <property type="molecule type" value="Genomic_DNA"/>
</dbReference>
<feature type="transmembrane region" description="Helical" evidence="1">
    <location>
        <begin position="85"/>
        <end position="109"/>
    </location>
</feature>
<gene>
    <name evidence="2" type="ORF">E2C01_067201</name>
</gene>
<keyword evidence="1" id="KW-0472">Membrane</keyword>
<keyword evidence="1" id="KW-1133">Transmembrane helix</keyword>